<evidence type="ECO:0000313" key="2">
    <source>
        <dbReference type="EMBL" id="BBJ43386.1"/>
    </source>
</evidence>
<dbReference type="InterPro" id="IPR036890">
    <property type="entry name" value="HATPase_C_sf"/>
</dbReference>
<dbReference type="Pfam" id="PF13589">
    <property type="entry name" value="HATPase_c_3"/>
    <property type="match status" value="1"/>
</dbReference>
<organism evidence="2 3">
    <name type="scientific">Streptomyces antimycoticus</name>
    <dbReference type="NCBI Taxonomy" id="68175"/>
    <lineage>
        <taxon>Bacteria</taxon>
        <taxon>Bacillati</taxon>
        <taxon>Actinomycetota</taxon>
        <taxon>Actinomycetes</taxon>
        <taxon>Kitasatosporales</taxon>
        <taxon>Streptomycetaceae</taxon>
        <taxon>Streptomyces</taxon>
        <taxon>Streptomyces violaceusniger group</taxon>
    </lineage>
</organism>
<sequence length="714" mass="80140">MPDSPNHHEQLPMHTPDEPEHASSATTPSTDPAHVYTMRISRLTIDKLGIKLYDRVAAVLAELIANSYDADAEDVTVALPWGTFLFDPKTPHLSAAYEITISDDGHGMTPAEINHHYLTVGADRRTRTGSDKSRDKHRPVMGRKGIGKLAPFGICKTVEVISAGGDKTGSGYLTSHLILHLPDMLADTEKDYHPEIGDLNGTWSENHGTTIKLRDFSRKRVPSRDELNRQLAARFGLERSDWRVLIKNSSSMTDQFMLGQLKIDLLEGTRIDLNDRPVPFESSFLPVTGYVAYSEKSYKDANMAGVRIYARGKFVARTMDFGIATGFHGEFKLRSSIVGELHAEWLDEDEDLIRSDRQDIIWSSDLGEALSSWGQALMRELATRSEEHTRRAKTRFFMEASQLEQKLIEAAPSDPVYRDSVKEAAALLVRDSDNDSLRDPEHVERISNLAMSLGPHRSLLQALREVADTTETTVDAVMDLFQKAHVAEMYSLGQVAAERLEVVAKLEALIADGKTLERPLQELIEQAPWLLAPEWTPLGMNESLTRVRASFEAWYAKKYGTAISTTAIERKAKEPDFVLLHDSGILWIVEIKRLGYKLTDAEFLNAMNYLDSLRKFLDENPELGRQFPYRRLTFVVDHIDRLNSVSVSSLDSDPTVSRKTWHEVLDSTKRAHKDFLERVESTAGGWTPVTPETAPNVIAPRSPSDDPAQTQLEL</sequence>
<gene>
    <name evidence="2" type="ORF">SSPO_061040</name>
</gene>
<feature type="region of interest" description="Disordered" evidence="1">
    <location>
        <begin position="1"/>
        <end position="33"/>
    </location>
</feature>
<dbReference type="SUPFAM" id="SSF55874">
    <property type="entry name" value="ATPase domain of HSP90 chaperone/DNA topoisomerase II/histidine kinase"/>
    <property type="match status" value="1"/>
</dbReference>
<dbReference type="Proteomes" id="UP000463951">
    <property type="component" value="Chromosome"/>
</dbReference>
<feature type="region of interest" description="Disordered" evidence="1">
    <location>
        <begin position="684"/>
        <end position="714"/>
    </location>
</feature>
<proteinExistence type="predicted"/>
<reference evidence="2 3" key="1">
    <citation type="journal article" date="2020" name="Int. J. Syst. Evol. Microbiol.">
        <title>Reclassification of Streptomyces castelarensis and Streptomyces sporoclivatus as later heterotypic synonyms of Streptomyces antimycoticus.</title>
        <authorList>
            <person name="Komaki H."/>
            <person name="Tamura T."/>
        </authorList>
    </citation>
    <scope>NUCLEOTIDE SEQUENCE [LARGE SCALE GENOMIC DNA]</scope>
    <source>
        <strain evidence="2 3">NBRC 100767</strain>
    </source>
</reference>
<accession>A0A499V4Z7</accession>
<evidence type="ECO:0000313" key="3">
    <source>
        <dbReference type="Proteomes" id="UP000463951"/>
    </source>
</evidence>
<dbReference type="EMBL" id="AP019620">
    <property type="protein sequence ID" value="BBJ43386.1"/>
    <property type="molecule type" value="Genomic_DNA"/>
</dbReference>
<dbReference type="REBASE" id="310703">
    <property type="entry name" value="Ssp100767ORF61050P"/>
</dbReference>
<name>A0A499V4Z7_9ACTN</name>
<feature type="compositionally biased region" description="Basic and acidic residues" evidence="1">
    <location>
        <begin position="1"/>
        <end position="21"/>
    </location>
</feature>
<dbReference type="Gene3D" id="3.30.565.10">
    <property type="entry name" value="Histidine kinase-like ATPase, C-terminal domain"/>
    <property type="match status" value="1"/>
</dbReference>
<protein>
    <recommendedName>
        <fullName evidence="4">ATP-binding protein</fullName>
    </recommendedName>
</protein>
<dbReference type="AlphaFoldDB" id="A0A499V4Z7"/>
<evidence type="ECO:0000256" key="1">
    <source>
        <dbReference type="SAM" id="MobiDB-lite"/>
    </source>
</evidence>
<evidence type="ECO:0008006" key="4">
    <source>
        <dbReference type="Google" id="ProtNLM"/>
    </source>
</evidence>